<dbReference type="AlphaFoldDB" id="A0A0F9IE56"/>
<dbReference type="SUPFAM" id="SSF56563">
    <property type="entry name" value="Major capsid protein gp5"/>
    <property type="match status" value="1"/>
</dbReference>
<dbReference type="NCBIfam" id="NF045672">
    <property type="entry name" value="MCP_gp7_epsi_15"/>
    <property type="match status" value="1"/>
</dbReference>
<proteinExistence type="predicted"/>
<name>A0A0F9IE56_9ZZZZ</name>
<sequence>MIVGHFESLAEAQKLVQSELLAGVIQETFEEGQLLRYLPVTTIDSKSLLYNRESTLPAAAAYAIHDQIPWTADVNFTQVETALKIFARQDILDAFMMKTYRNPNDYRTIILSTLRKGVMRTIEDKLIYGNVDDDSNEFDGIGRLLPADISGGESWAAANRQAYDVGGSPITMKVTRELIDQVRPKPDILLMTRTLRNTYSATAFEKGLVLSNISGAGPVYG</sequence>
<dbReference type="InterPro" id="IPR048813">
    <property type="entry name" value="GP7-like"/>
</dbReference>
<evidence type="ECO:0000313" key="1">
    <source>
        <dbReference type="EMBL" id="KKL85682.1"/>
    </source>
</evidence>
<protein>
    <submittedName>
        <fullName evidence="1">Uncharacterized protein</fullName>
    </submittedName>
</protein>
<organism evidence="1">
    <name type="scientific">marine sediment metagenome</name>
    <dbReference type="NCBI Taxonomy" id="412755"/>
    <lineage>
        <taxon>unclassified sequences</taxon>
        <taxon>metagenomes</taxon>
        <taxon>ecological metagenomes</taxon>
    </lineage>
</organism>
<dbReference type="EMBL" id="LAZR01021338">
    <property type="protein sequence ID" value="KKL85682.1"/>
    <property type="molecule type" value="Genomic_DNA"/>
</dbReference>
<feature type="non-terminal residue" evidence="1">
    <location>
        <position position="221"/>
    </location>
</feature>
<accession>A0A0F9IE56</accession>
<reference evidence="1" key="1">
    <citation type="journal article" date="2015" name="Nature">
        <title>Complex archaea that bridge the gap between prokaryotes and eukaryotes.</title>
        <authorList>
            <person name="Spang A."/>
            <person name="Saw J.H."/>
            <person name="Jorgensen S.L."/>
            <person name="Zaremba-Niedzwiedzka K."/>
            <person name="Martijn J."/>
            <person name="Lind A.E."/>
            <person name="van Eijk R."/>
            <person name="Schleper C."/>
            <person name="Guy L."/>
            <person name="Ettema T.J."/>
        </authorList>
    </citation>
    <scope>NUCLEOTIDE SEQUENCE</scope>
</reference>
<gene>
    <name evidence="1" type="ORF">LCGC14_1952310</name>
</gene>
<comment type="caution">
    <text evidence="1">The sequence shown here is derived from an EMBL/GenBank/DDBJ whole genome shotgun (WGS) entry which is preliminary data.</text>
</comment>